<dbReference type="InterPro" id="IPR053524">
    <property type="entry name" value="Aerial_hyphae_peptide-synth"/>
</dbReference>
<accession>A0ABW7RIT5</accession>
<dbReference type="Pfam" id="PF25816">
    <property type="entry name" value="RamC_N"/>
    <property type="match status" value="1"/>
</dbReference>
<dbReference type="SUPFAM" id="SSF158745">
    <property type="entry name" value="LanC-like"/>
    <property type="match status" value="1"/>
</dbReference>
<dbReference type="RefSeq" id="WP_397674936.1">
    <property type="nucleotide sequence ID" value="NZ_JBIRGH010000020.1"/>
</dbReference>
<evidence type="ECO:0000313" key="3">
    <source>
        <dbReference type="Proteomes" id="UP001610990"/>
    </source>
</evidence>
<dbReference type="NCBIfam" id="NF038151">
    <property type="entry name" value="lanthi_synth_III"/>
    <property type="match status" value="1"/>
</dbReference>
<feature type="domain" description="Protein kinase" evidence="1">
    <location>
        <begin position="227"/>
        <end position="479"/>
    </location>
</feature>
<dbReference type="SMART" id="SM00220">
    <property type="entry name" value="S_TKc"/>
    <property type="match status" value="1"/>
</dbReference>
<evidence type="ECO:0000313" key="2">
    <source>
        <dbReference type="EMBL" id="MFH8587990.1"/>
    </source>
</evidence>
<evidence type="ECO:0000259" key="1">
    <source>
        <dbReference type="PROSITE" id="PS50011"/>
    </source>
</evidence>
<dbReference type="SMART" id="SM01260">
    <property type="entry name" value="LANC_like"/>
    <property type="match status" value="1"/>
</dbReference>
<dbReference type="Gene3D" id="1.10.510.10">
    <property type="entry name" value="Transferase(Phosphotransferase) domain 1"/>
    <property type="match status" value="1"/>
</dbReference>
<dbReference type="SUPFAM" id="SSF56112">
    <property type="entry name" value="Protein kinase-like (PK-like)"/>
    <property type="match status" value="1"/>
</dbReference>
<dbReference type="InterPro" id="IPR058053">
    <property type="entry name" value="RamC_C"/>
</dbReference>
<dbReference type="InterPro" id="IPR011009">
    <property type="entry name" value="Kinase-like_dom_sf"/>
</dbReference>
<sequence>MDPRYEAFTIADPLWYEPLDRCDDAENRFEPAAEGLPQGWRQETQGVWEFVCPDHGMSLPEQGWKIHVSATPETADQTIKTTWGVCRELGLPWKFLRSPLIVTAMNAKYASRATSGKTITVYPRTDAELHAALLKLDAALGGTPGPYVLSDLRWNDGPVSVRYGGFLPMWCEQPDGTRVPAMRTPQGHLTPDLRRPAFSVPDWAPVPDFLSERMPSADSSGATVGSYRVRKSLHFSNGGGVYLAEDRDGNKVVLKEARPHAGLDGSHADAVARLQAEYAVLERAGHLPFVPSPRGYFTAWDHHYLAMEYIPGEQFSAWMGLNTPLTRHRPSAEARAAYADLAVDSLDQMAQAITALHDLGLAFGDLHHHNVIIKPDRTIALVDYELSVPISTDRRAPLGAPGFMDRSITDVRMADWFALGCCQLAAFIPLTILMTRTPAVVERLIATTTEEFPSLPADFIERMTQRLSISDDLRPHLTALPAASPPRQHALPESQSLLDGISAAATPHRRHLLFPADLAGHRPGGGLGLAHGAPGVLLAQESVGDTPADAHVEWLARAAREAPADTPTGLYDGLAGTAWLLHRQAHPAASAALDRVLSGPHPASPSLFSGLTGIAHVLLDVGEKQEAIRLAGQVARRIGEPGVLDRPGLMQGWSGPAVLFARCAQVTGDEEWAAAAEQAIRCDLRHGRTHDGMLQMHSSERLLPYVAEGSAGVALAALALPKAQATAIDAPAIVAAAARAGSVPLIAQSGLFKGRAGLAYFLSHAAVQQPQWQAEAEQHLRRLTLHLAPHETGKIAHGDQLMRLSTDLATGSAGVLLAMAAFQSPGRCLLPGGHPSLV</sequence>
<dbReference type="InterPro" id="IPR057929">
    <property type="entry name" value="RamC_N"/>
</dbReference>
<dbReference type="Gene3D" id="1.50.10.20">
    <property type="match status" value="2"/>
</dbReference>
<name>A0ABW7RIT5_9ACTN</name>
<dbReference type="InterPro" id="IPR000719">
    <property type="entry name" value="Prot_kinase_dom"/>
</dbReference>
<proteinExistence type="predicted"/>
<organism evidence="2 3">
    <name type="scientific">Streptomyces celluloflavus</name>
    <dbReference type="NCBI Taxonomy" id="58344"/>
    <lineage>
        <taxon>Bacteria</taxon>
        <taxon>Bacillati</taxon>
        <taxon>Actinomycetota</taxon>
        <taxon>Actinomycetes</taxon>
        <taxon>Kitasatosporales</taxon>
        <taxon>Streptomycetaceae</taxon>
        <taxon>Streptomyces</taxon>
    </lineage>
</organism>
<keyword evidence="3" id="KW-1185">Reference proteome</keyword>
<gene>
    <name evidence="2" type="primary">lanKC</name>
    <name evidence="2" type="ORF">ACH4GP_26925</name>
</gene>
<reference evidence="2 3" key="1">
    <citation type="submission" date="2024-10" db="EMBL/GenBank/DDBJ databases">
        <title>The Natural Products Discovery Center: Release of the First 8490 Sequenced Strains for Exploring Actinobacteria Biosynthetic Diversity.</title>
        <authorList>
            <person name="Kalkreuter E."/>
            <person name="Kautsar S.A."/>
            <person name="Yang D."/>
            <person name="Bader C.D."/>
            <person name="Teijaro C.N."/>
            <person name="Fluegel L."/>
            <person name="Davis C.M."/>
            <person name="Simpson J.R."/>
            <person name="Lauterbach L."/>
            <person name="Steele A.D."/>
            <person name="Gui C."/>
            <person name="Meng S."/>
            <person name="Li G."/>
            <person name="Viehrig K."/>
            <person name="Ye F."/>
            <person name="Su P."/>
            <person name="Kiefer A.F."/>
            <person name="Nichols A."/>
            <person name="Cepeda A.J."/>
            <person name="Yan W."/>
            <person name="Fan B."/>
            <person name="Jiang Y."/>
            <person name="Adhikari A."/>
            <person name="Zheng C.-J."/>
            <person name="Schuster L."/>
            <person name="Cowan T.M."/>
            <person name="Smanski M.J."/>
            <person name="Chevrette M.G."/>
            <person name="De Carvalho L.P.S."/>
            <person name="Shen B."/>
        </authorList>
    </citation>
    <scope>NUCLEOTIDE SEQUENCE [LARGE SCALE GENOMIC DNA]</scope>
    <source>
        <strain evidence="2 3">NPDC018013</strain>
    </source>
</reference>
<dbReference type="Gene3D" id="3.30.200.20">
    <property type="entry name" value="Phosphorylase Kinase, domain 1"/>
    <property type="match status" value="1"/>
</dbReference>
<protein>
    <submittedName>
        <fullName evidence="2">Class III lanthionine synthetase LanKC</fullName>
    </submittedName>
</protein>
<dbReference type="PANTHER" id="PTHR44167">
    <property type="entry name" value="OVARIAN-SPECIFIC SERINE/THREONINE-PROTEIN KINASE LOK-RELATED"/>
    <property type="match status" value="1"/>
</dbReference>
<dbReference type="PANTHER" id="PTHR44167:SF24">
    <property type="entry name" value="SERINE_THREONINE-PROTEIN KINASE CHK2"/>
    <property type="match status" value="1"/>
</dbReference>
<comment type="caution">
    <text evidence="2">The sequence shown here is derived from an EMBL/GenBank/DDBJ whole genome shotgun (WGS) entry which is preliminary data.</text>
</comment>
<dbReference type="CDD" id="cd04791">
    <property type="entry name" value="LanC_SerThrkinase"/>
    <property type="match status" value="1"/>
</dbReference>
<dbReference type="Proteomes" id="UP001610990">
    <property type="component" value="Unassembled WGS sequence"/>
</dbReference>
<dbReference type="InterPro" id="IPR007822">
    <property type="entry name" value="LANC-like"/>
</dbReference>
<dbReference type="Pfam" id="PF00069">
    <property type="entry name" value="Pkinase"/>
    <property type="match status" value="1"/>
</dbReference>
<dbReference type="EMBL" id="JBIRGH010000020">
    <property type="protein sequence ID" value="MFH8587990.1"/>
    <property type="molecule type" value="Genomic_DNA"/>
</dbReference>
<dbReference type="PROSITE" id="PS50011">
    <property type="entry name" value="PROTEIN_KINASE_DOM"/>
    <property type="match status" value="1"/>
</dbReference>